<evidence type="ECO:0000313" key="2">
    <source>
        <dbReference type="EMBL" id="SMX72717.1"/>
    </source>
</evidence>
<evidence type="ECO:0000313" key="5">
    <source>
        <dbReference type="EMBL" id="SMX93289.1"/>
    </source>
</evidence>
<dbReference type="EMBL" id="FXZB01000008">
    <property type="protein sequence ID" value="SMX75627.1"/>
    <property type="molecule type" value="Genomic_DNA"/>
</dbReference>
<keyword evidence="9" id="KW-1185">Reference proteome</keyword>
<dbReference type="AlphaFoldDB" id="A0A2H1J0Z5"/>
<keyword evidence="1" id="KW-0472">Membrane</keyword>
<evidence type="ECO:0000313" key="6">
    <source>
        <dbReference type="Proteomes" id="UP000234289"/>
    </source>
</evidence>
<keyword evidence="1" id="KW-1133">Transmembrane helix</keyword>
<protein>
    <submittedName>
        <fullName evidence="4">Uncharacterized protein</fullName>
    </submittedName>
</protein>
<dbReference type="EMBL" id="FXZG01000017">
    <property type="protein sequence ID" value="SMX93289.1"/>
    <property type="molecule type" value="Genomic_DNA"/>
</dbReference>
<sequence length="126" mass="12668">MTFLVVRPASGSNAALPKLDLMKDAREVSTAPLVAVGLVGGYLTARETGIRPLGGVVLAAAGAYAARTWFTKQGWPIGTALTLGYLGGFGASHPLAKKIGAWPAVLSVAAVTATAAYVAVDSAEAA</sequence>
<reference evidence="6 9" key="2">
    <citation type="submission" date="2017-03" db="EMBL/GenBank/DDBJ databases">
        <authorList>
            <person name="Monnet C."/>
        </authorList>
    </citation>
    <scope>NUCLEOTIDE SEQUENCE [LARGE SCALE GENOMIC DNA]</scope>
    <source>
        <strain evidence="9">ATCC 9175</strain>
        <strain evidence="6">CNRZ 920</strain>
    </source>
</reference>
<keyword evidence="1" id="KW-0812">Transmembrane</keyword>
<evidence type="ECO:0000256" key="1">
    <source>
        <dbReference type="SAM" id="Phobius"/>
    </source>
</evidence>
<proteinExistence type="predicted"/>
<dbReference type="EMBL" id="FXZI01000003">
    <property type="protein sequence ID" value="SMX81110.1"/>
    <property type="molecule type" value="Genomic_DNA"/>
</dbReference>
<gene>
    <name evidence="3" type="ORF">BAUR9175_01426</name>
    <name evidence="5" type="ORF">BAUR920_02681</name>
    <name evidence="2" type="ORF">BAURA63_01063</name>
    <name evidence="4" type="ORF">BAURA86_01152</name>
</gene>
<evidence type="ECO:0000313" key="8">
    <source>
        <dbReference type="Proteomes" id="UP000234327"/>
    </source>
</evidence>
<dbReference type="EMBL" id="FXYZ01000003">
    <property type="protein sequence ID" value="SMX72717.1"/>
    <property type="molecule type" value="Genomic_DNA"/>
</dbReference>
<evidence type="ECO:0000313" key="3">
    <source>
        <dbReference type="EMBL" id="SMX75627.1"/>
    </source>
</evidence>
<dbReference type="Proteomes" id="UP000234289">
    <property type="component" value="Unassembled WGS sequence"/>
</dbReference>
<evidence type="ECO:0000313" key="4">
    <source>
        <dbReference type="EMBL" id="SMX81110.1"/>
    </source>
</evidence>
<accession>A0A2H1J0Z5</accession>
<feature type="transmembrane region" description="Helical" evidence="1">
    <location>
        <begin position="99"/>
        <end position="120"/>
    </location>
</feature>
<evidence type="ECO:0000313" key="9">
    <source>
        <dbReference type="Proteomes" id="UP000234525"/>
    </source>
</evidence>
<name>A0A2H1J0Z5_BREAU</name>
<dbReference type="Proteomes" id="UP000234300">
    <property type="component" value="Unassembled WGS sequence"/>
</dbReference>
<feature type="transmembrane region" description="Helical" evidence="1">
    <location>
        <begin position="75"/>
        <end position="92"/>
    </location>
</feature>
<dbReference type="Proteomes" id="UP000234327">
    <property type="component" value="Unassembled WGS sequence"/>
</dbReference>
<dbReference type="Proteomes" id="UP000234525">
    <property type="component" value="Unassembled WGS sequence"/>
</dbReference>
<evidence type="ECO:0000313" key="7">
    <source>
        <dbReference type="Proteomes" id="UP000234300"/>
    </source>
</evidence>
<organism evidence="4 7">
    <name type="scientific">Brevibacterium aurantiacum</name>
    <dbReference type="NCBI Taxonomy" id="273384"/>
    <lineage>
        <taxon>Bacteria</taxon>
        <taxon>Bacillati</taxon>
        <taxon>Actinomycetota</taxon>
        <taxon>Actinomycetes</taxon>
        <taxon>Micrococcales</taxon>
        <taxon>Brevibacteriaceae</taxon>
        <taxon>Brevibacterium</taxon>
    </lineage>
</organism>
<reference evidence="7 8" key="1">
    <citation type="submission" date="2017-03" db="EMBL/GenBank/DDBJ databases">
        <authorList>
            <person name="Afonso C.L."/>
            <person name="Miller P.J."/>
            <person name="Scott M.A."/>
            <person name="Spackman E."/>
            <person name="Goraichik I."/>
            <person name="Dimitrov K.M."/>
            <person name="Suarez D.L."/>
            <person name="Swayne D.E."/>
        </authorList>
    </citation>
    <scope>NUCLEOTIDE SEQUENCE [LARGE SCALE GENOMIC DNA]</scope>
    <source>
        <strain evidence="2">6</strain>
        <strain evidence="8">6(3)</strain>
        <strain evidence="4">8</strain>
        <strain evidence="7">8(6)</strain>
        <strain evidence="3">ATCC 9175</strain>
        <strain evidence="5">CNRZ 920</strain>
    </source>
</reference>